<dbReference type="OrthoDB" id="5362269at2759"/>
<gene>
    <name evidence="3" type="ORF">B0I35DRAFT_514097</name>
</gene>
<keyword evidence="2" id="KW-0732">Signal</keyword>
<dbReference type="EMBL" id="JAGPNK010000011">
    <property type="protein sequence ID" value="KAH7311270.1"/>
    <property type="molecule type" value="Genomic_DNA"/>
</dbReference>
<keyword evidence="4" id="KW-1185">Reference proteome</keyword>
<dbReference type="Proteomes" id="UP000813444">
    <property type="component" value="Unassembled WGS sequence"/>
</dbReference>
<evidence type="ECO:0000256" key="2">
    <source>
        <dbReference type="SAM" id="SignalP"/>
    </source>
</evidence>
<feature type="compositionally biased region" description="Pro residues" evidence="1">
    <location>
        <begin position="153"/>
        <end position="164"/>
    </location>
</feature>
<comment type="caution">
    <text evidence="3">The sequence shown here is derived from an EMBL/GenBank/DDBJ whole genome shotgun (WGS) entry which is preliminary data.</text>
</comment>
<reference evidence="3" key="1">
    <citation type="journal article" date="2021" name="Nat. Commun.">
        <title>Genetic determinants of endophytism in the Arabidopsis root mycobiome.</title>
        <authorList>
            <person name="Mesny F."/>
            <person name="Miyauchi S."/>
            <person name="Thiergart T."/>
            <person name="Pickel B."/>
            <person name="Atanasova L."/>
            <person name="Karlsson M."/>
            <person name="Huettel B."/>
            <person name="Barry K.W."/>
            <person name="Haridas S."/>
            <person name="Chen C."/>
            <person name="Bauer D."/>
            <person name="Andreopoulos W."/>
            <person name="Pangilinan J."/>
            <person name="LaButti K."/>
            <person name="Riley R."/>
            <person name="Lipzen A."/>
            <person name="Clum A."/>
            <person name="Drula E."/>
            <person name="Henrissat B."/>
            <person name="Kohler A."/>
            <person name="Grigoriev I.V."/>
            <person name="Martin F.M."/>
            <person name="Hacquard S."/>
        </authorList>
    </citation>
    <scope>NUCLEOTIDE SEQUENCE</scope>
    <source>
        <strain evidence="3">MPI-CAGE-CH-0235</strain>
    </source>
</reference>
<organism evidence="3 4">
    <name type="scientific">Stachybotrys elegans</name>
    <dbReference type="NCBI Taxonomy" id="80388"/>
    <lineage>
        <taxon>Eukaryota</taxon>
        <taxon>Fungi</taxon>
        <taxon>Dikarya</taxon>
        <taxon>Ascomycota</taxon>
        <taxon>Pezizomycotina</taxon>
        <taxon>Sordariomycetes</taxon>
        <taxon>Hypocreomycetidae</taxon>
        <taxon>Hypocreales</taxon>
        <taxon>Stachybotryaceae</taxon>
        <taxon>Stachybotrys</taxon>
    </lineage>
</organism>
<feature type="signal peptide" evidence="2">
    <location>
        <begin position="1"/>
        <end position="16"/>
    </location>
</feature>
<feature type="chain" id="PRO_5035419308" evidence="2">
    <location>
        <begin position="17"/>
        <end position="214"/>
    </location>
</feature>
<evidence type="ECO:0000313" key="4">
    <source>
        <dbReference type="Proteomes" id="UP000813444"/>
    </source>
</evidence>
<evidence type="ECO:0000313" key="3">
    <source>
        <dbReference type="EMBL" id="KAH7311270.1"/>
    </source>
</evidence>
<evidence type="ECO:0000256" key="1">
    <source>
        <dbReference type="SAM" id="MobiDB-lite"/>
    </source>
</evidence>
<accession>A0A8K0SQC5</accession>
<name>A0A8K0SQC5_9HYPO</name>
<protein>
    <submittedName>
        <fullName evidence="3">Uncharacterized protein</fullName>
    </submittedName>
</protein>
<dbReference type="AlphaFoldDB" id="A0A8K0SQC5"/>
<sequence>MKLLPFSLAFGAGVLAQECTTSTTVMLGIDTTISNLEEWQSSMDAEYSSLASVVGVETVFVHTSIYTFPGGSFTGYQTYNSEALLSAGYNIVTQTATITMCAETSATDELPPAPTTGINCEPHGDHWHCNPLTTSGTETRECEPHGDHWHCPPGVPEPTAPPPETTTEPTALMSTTGIDGAATSTSDPPSSAVGSKASRVSFFIMLSFVLTAFM</sequence>
<feature type="region of interest" description="Disordered" evidence="1">
    <location>
        <begin position="144"/>
        <end position="171"/>
    </location>
</feature>
<proteinExistence type="predicted"/>